<dbReference type="NCBIfam" id="TIGR04265">
    <property type="entry name" value="bac_cardiolipin"/>
    <property type="match status" value="1"/>
</dbReference>
<dbReference type="AlphaFoldDB" id="A0A644WEP0"/>
<dbReference type="GO" id="GO:0005886">
    <property type="term" value="C:plasma membrane"/>
    <property type="evidence" value="ECO:0007669"/>
    <property type="project" value="UniProtKB-SubCell"/>
</dbReference>
<evidence type="ECO:0000259" key="13">
    <source>
        <dbReference type="PROSITE" id="PS50035"/>
    </source>
</evidence>
<dbReference type="SMART" id="SM00155">
    <property type="entry name" value="PLDc"/>
    <property type="match status" value="2"/>
</dbReference>
<dbReference type="PANTHER" id="PTHR21248:SF22">
    <property type="entry name" value="PHOSPHOLIPASE D"/>
    <property type="match status" value="1"/>
</dbReference>
<evidence type="ECO:0000256" key="12">
    <source>
        <dbReference type="SAM" id="Phobius"/>
    </source>
</evidence>
<dbReference type="EMBL" id="VSSQ01000860">
    <property type="protein sequence ID" value="MPM02316.1"/>
    <property type="molecule type" value="Genomic_DNA"/>
</dbReference>
<evidence type="ECO:0000256" key="7">
    <source>
        <dbReference type="ARBA" id="ARBA00022989"/>
    </source>
</evidence>
<dbReference type="InterPro" id="IPR001736">
    <property type="entry name" value="PLipase_D/transphosphatidylase"/>
</dbReference>
<keyword evidence="4 14" id="KW-0808">Transferase</keyword>
<dbReference type="Pfam" id="PF00614">
    <property type="entry name" value="PLDc"/>
    <property type="match status" value="1"/>
</dbReference>
<organism evidence="14">
    <name type="scientific">bioreactor metagenome</name>
    <dbReference type="NCBI Taxonomy" id="1076179"/>
    <lineage>
        <taxon>unclassified sequences</taxon>
        <taxon>metagenomes</taxon>
        <taxon>ecological metagenomes</taxon>
    </lineage>
</organism>
<comment type="subcellular location">
    <subcellularLocation>
        <location evidence="1">Cell membrane</location>
        <topology evidence="1">Multi-pass membrane protein</topology>
    </subcellularLocation>
</comment>
<dbReference type="Gene3D" id="3.30.870.10">
    <property type="entry name" value="Endonuclease Chain A"/>
    <property type="match status" value="2"/>
</dbReference>
<evidence type="ECO:0000256" key="1">
    <source>
        <dbReference type="ARBA" id="ARBA00004651"/>
    </source>
</evidence>
<proteinExistence type="predicted"/>
<keyword evidence="11" id="KW-1208">Phospholipid metabolism</keyword>
<feature type="domain" description="PLD phosphodiesterase" evidence="13">
    <location>
        <begin position="424"/>
        <end position="451"/>
    </location>
</feature>
<evidence type="ECO:0000256" key="6">
    <source>
        <dbReference type="ARBA" id="ARBA00022737"/>
    </source>
</evidence>
<dbReference type="SUPFAM" id="SSF56024">
    <property type="entry name" value="Phospholipase D/nuclease"/>
    <property type="match status" value="2"/>
</dbReference>
<evidence type="ECO:0000256" key="11">
    <source>
        <dbReference type="ARBA" id="ARBA00023264"/>
    </source>
</evidence>
<keyword evidence="10" id="KW-0594">Phospholipid biosynthesis</keyword>
<dbReference type="CDD" id="cd09160">
    <property type="entry name" value="PLDc_SMU_988_like_2"/>
    <property type="match status" value="1"/>
</dbReference>
<evidence type="ECO:0000256" key="10">
    <source>
        <dbReference type="ARBA" id="ARBA00023209"/>
    </source>
</evidence>
<protein>
    <submittedName>
        <fullName evidence="14">Major cardiolipin synthase ClsA</fullName>
        <ecNumber evidence="14">2.7.8.-</ecNumber>
    </submittedName>
</protein>
<keyword evidence="3" id="KW-0444">Lipid biosynthesis</keyword>
<keyword evidence="9 12" id="KW-0472">Membrane</keyword>
<keyword evidence="8" id="KW-0443">Lipid metabolism</keyword>
<evidence type="ECO:0000313" key="14">
    <source>
        <dbReference type="EMBL" id="MPM02316.1"/>
    </source>
</evidence>
<feature type="transmembrane region" description="Helical" evidence="12">
    <location>
        <begin position="68"/>
        <end position="86"/>
    </location>
</feature>
<dbReference type="Pfam" id="PF13396">
    <property type="entry name" value="PLDc_N"/>
    <property type="match status" value="1"/>
</dbReference>
<keyword evidence="6" id="KW-0677">Repeat</keyword>
<evidence type="ECO:0000256" key="3">
    <source>
        <dbReference type="ARBA" id="ARBA00022516"/>
    </source>
</evidence>
<reference evidence="14" key="1">
    <citation type="submission" date="2019-08" db="EMBL/GenBank/DDBJ databases">
        <authorList>
            <person name="Kucharzyk K."/>
            <person name="Murdoch R.W."/>
            <person name="Higgins S."/>
            <person name="Loffler F."/>
        </authorList>
    </citation>
    <scope>NUCLEOTIDE SEQUENCE</scope>
</reference>
<evidence type="ECO:0000256" key="5">
    <source>
        <dbReference type="ARBA" id="ARBA00022692"/>
    </source>
</evidence>
<dbReference type="EC" id="2.7.8.-" evidence="14"/>
<keyword evidence="2" id="KW-1003">Cell membrane</keyword>
<dbReference type="PANTHER" id="PTHR21248">
    <property type="entry name" value="CARDIOLIPIN SYNTHASE"/>
    <property type="match status" value="1"/>
</dbReference>
<evidence type="ECO:0000256" key="2">
    <source>
        <dbReference type="ARBA" id="ARBA00022475"/>
    </source>
</evidence>
<keyword evidence="5 12" id="KW-0812">Transmembrane</keyword>
<comment type="caution">
    <text evidence="14">The sequence shown here is derived from an EMBL/GenBank/DDBJ whole genome shotgun (WGS) entry which is preliminary data.</text>
</comment>
<dbReference type="Pfam" id="PF13091">
    <property type="entry name" value="PLDc_2"/>
    <property type="match status" value="1"/>
</dbReference>
<accession>A0A644WEP0</accession>
<feature type="domain" description="PLD phosphodiesterase" evidence="13">
    <location>
        <begin position="248"/>
        <end position="275"/>
    </location>
</feature>
<dbReference type="CDD" id="cd09154">
    <property type="entry name" value="PLDc_SMU_988_like_1"/>
    <property type="match status" value="1"/>
</dbReference>
<sequence length="511" mass="58567">MLRKLLKFFTGRLFISFVLISIQIGILINIFSFAQNSALWIQFLSALSIFMTLVVITRDLNPAYKIGWMLIFMAIPVYGGLFYLLFGNRKLNTRLRARLEQLNIFYQKGVEGGTYSELLPMKALSSYSPTLARQAQYIANITGFPVWGNTEVEYFSSGEAWVVDVLSEMRKAKSFIFMEFFIISEGEVWDSFLAVLLQKQKMGVRVCLMYDDVGSILDIPSHFDRRLRSLGLEVVAFNPLRAHLNSKLNSRDHRKVLVIDGNIGYTGGMNIADEYANRKLKFGHWKDTAVKLRGDAVWSLSQMFLQLWAFSTGKFEDFAKHRPTLASKTDGFVQPFADNPLDNVNVAENAYIQIINMAKRYVWITTPYLVLDNEMLTALKIAAQSGVDVRIITPHMPDKWYVFAVTRENYRPLLEAGVKIYEYTPGFIHAKMFVSDDRVAIIGTINMDYRSFYLHFENGVAFYGSSVIRKVYEDIKHTLAISEQISLAYMKNRPWYIRLVGLILKIAAPLM</sequence>
<name>A0A644WEP0_9ZZZZ</name>
<evidence type="ECO:0000256" key="8">
    <source>
        <dbReference type="ARBA" id="ARBA00023098"/>
    </source>
</evidence>
<evidence type="ECO:0000256" key="9">
    <source>
        <dbReference type="ARBA" id="ARBA00023136"/>
    </source>
</evidence>
<dbReference type="PROSITE" id="PS50035">
    <property type="entry name" value="PLD"/>
    <property type="match status" value="2"/>
</dbReference>
<dbReference type="InterPro" id="IPR025202">
    <property type="entry name" value="PLD-like_dom"/>
</dbReference>
<keyword evidence="7 12" id="KW-1133">Transmembrane helix</keyword>
<dbReference type="InterPro" id="IPR022924">
    <property type="entry name" value="Cardiolipin_synthase"/>
</dbReference>
<dbReference type="InterPro" id="IPR027379">
    <property type="entry name" value="CLS_N"/>
</dbReference>
<feature type="transmembrane region" description="Helical" evidence="12">
    <location>
        <begin position="39"/>
        <end position="56"/>
    </location>
</feature>
<feature type="transmembrane region" description="Helical" evidence="12">
    <location>
        <begin position="12"/>
        <end position="33"/>
    </location>
</feature>
<dbReference type="GO" id="GO:0032049">
    <property type="term" value="P:cardiolipin biosynthetic process"/>
    <property type="evidence" value="ECO:0007669"/>
    <property type="project" value="InterPro"/>
</dbReference>
<gene>
    <name evidence="14" type="primary">clsA_11</name>
    <name evidence="14" type="ORF">SDC9_48561</name>
</gene>
<dbReference type="GO" id="GO:0008808">
    <property type="term" value="F:cardiolipin synthase activity"/>
    <property type="evidence" value="ECO:0007669"/>
    <property type="project" value="InterPro"/>
</dbReference>
<evidence type="ECO:0000256" key="4">
    <source>
        <dbReference type="ARBA" id="ARBA00022679"/>
    </source>
</evidence>